<evidence type="ECO:0000256" key="1">
    <source>
        <dbReference type="SAM" id="MobiDB-lite"/>
    </source>
</evidence>
<sequence length="54" mass="5822">MAEKGTCSTCGAENVELDPTTEQCYNCVEEGAPEAGKDAEGSGILDEFNYDEWN</sequence>
<accession>A0A0G1QAL3</accession>
<feature type="region of interest" description="Disordered" evidence="1">
    <location>
        <begin position="33"/>
        <end position="54"/>
    </location>
</feature>
<reference evidence="2 3" key="1">
    <citation type="journal article" date="2015" name="Nature">
        <title>rRNA introns, odd ribosomes, and small enigmatic genomes across a large radiation of phyla.</title>
        <authorList>
            <person name="Brown C.T."/>
            <person name="Hug L.A."/>
            <person name="Thomas B.C."/>
            <person name="Sharon I."/>
            <person name="Castelle C.J."/>
            <person name="Singh A."/>
            <person name="Wilkins M.J."/>
            <person name="Williams K.H."/>
            <person name="Banfield J.F."/>
        </authorList>
    </citation>
    <scope>NUCLEOTIDE SEQUENCE [LARGE SCALE GENOMIC DNA]</scope>
</reference>
<organism evidence="2 3">
    <name type="scientific">Candidatus Uhrbacteria bacterium GW2011_GWE2_46_68</name>
    <dbReference type="NCBI Taxonomy" id="1618994"/>
    <lineage>
        <taxon>Bacteria</taxon>
        <taxon>Candidatus Uhriibacteriota</taxon>
    </lineage>
</organism>
<comment type="caution">
    <text evidence="2">The sequence shown here is derived from an EMBL/GenBank/DDBJ whole genome shotgun (WGS) entry which is preliminary data.</text>
</comment>
<gene>
    <name evidence="2" type="ORF">UX57_C0001G0061</name>
</gene>
<dbReference type="AlphaFoldDB" id="A0A0G1QAL3"/>
<protein>
    <submittedName>
        <fullName evidence="2">Uncharacterized protein</fullName>
    </submittedName>
</protein>
<evidence type="ECO:0000313" key="3">
    <source>
        <dbReference type="Proteomes" id="UP000034795"/>
    </source>
</evidence>
<dbReference type="EMBL" id="LCMS01000001">
    <property type="protein sequence ID" value="KKU41837.1"/>
    <property type="molecule type" value="Genomic_DNA"/>
</dbReference>
<dbReference type="Proteomes" id="UP000034795">
    <property type="component" value="Unassembled WGS sequence"/>
</dbReference>
<name>A0A0G1QAL3_9BACT</name>
<proteinExistence type="predicted"/>
<evidence type="ECO:0000313" key="2">
    <source>
        <dbReference type="EMBL" id="KKU41837.1"/>
    </source>
</evidence>